<protein>
    <recommendedName>
        <fullName evidence="1">glycerophosphodiester phosphodiesterase</fullName>
        <ecNumber evidence="1">3.1.4.46</ecNumber>
    </recommendedName>
</protein>
<sequence length="866" mass="93716">MAMRLGLGAGAAVPGEVCPGLRPCVRGQPPMGEEGMRHFHVGSFLLTCRHAHTSASLTINENYDSDVQADTETFLNRIVPEGHNAPWKHTMEGPDDMPAHIKSSMFGCALTIPITDGRLNVGTWQGIWLCEHRDHASPRKIVITLNGLPPQVIARGGFSGLFPDSSQFAYQFALTPACLPDVVVLCDLQLSSDRIGFCKTGLTLDNSTTVSEIFPKMERAYKLHGEDVHGWFSLDFTADQLAQNITLIQNIFSRPSTFDGSQRMYTLDEVVELHPPQIWLNVQYNSFLLEHKLSSEDYILELPKDTLSYISSPEVEFLKSLGGKLKKAKTKLIFRFLNENIEEPATKKTYGELLKDLKAIKEFAAGILVPKTYIWPVEKDQYLAPSSTSLVKDAHALGLEVYASGFANDIVLSYNYSYDPTAEYLQFMDNSDFSVDGVLTDFPVTASGAVACMAHSKGNPLPPPGKSRPLIITHNGASGMFAGSTDLAYQEAIKDAADIIDCTVQMSKDGTAFCMHSADISSSTTAATAFASKASTVHEIQNKSGIFSFDLSWSEIATLKPALISPFAQAGLQRNPLAKNAGKLMTLPQFLDLAKASNITGILIEIEHASYLAKRGIGMVEAVSSALTKAGYDKETKQQVFIQSDDSSVLEAFKKFTTFRRVLNIEAKISGASKPSVEDIKKFADTVRIHRNSVAQITGYFMTHFTDTVGSLQAANLTVFVGVLKNEFMNLGFDFFADPTIEVATYAFSLVADGIVTDYPDTASSYFRSPCSDMKLNLSYSILPAQPGALVNLAAPGMLAPAGAPAPLLQPTDVVDPPLPPVKAVIAADAPAPGAADNTSSAFNSNAGNGLLWAGIVALLSLTFLH</sequence>
<dbReference type="InterPro" id="IPR017946">
    <property type="entry name" value="PLC-like_Pdiesterase_TIM-brl"/>
</dbReference>
<dbReference type="PANTHER" id="PTHR43620">
    <property type="entry name" value="GLYCEROPHOSPHORYL DIESTER PHOSPHODIESTERASE"/>
    <property type="match status" value="1"/>
</dbReference>
<dbReference type="FunFam" id="3.20.20.190:FF:000011">
    <property type="entry name" value="Glycerophosphodiester phosphodiesterase GDPDL3"/>
    <property type="match status" value="1"/>
</dbReference>
<dbReference type="AlphaFoldDB" id="A0A811Q353"/>
<evidence type="ECO:0000256" key="5">
    <source>
        <dbReference type="ARBA" id="ARBA00023180"/>
    </source>
</evidence>
<evidence type="ECO:0000313" key="9">
    <source>
        <dbReference type="Proteomes" id="UP000604825"/>
    </source>
</evidence>
<keyword evidence="3" id="KW-0319">Glycerol metabolism</keyword>
<reference evidence="8" key="1">
    <citation type="submission" date="2020-10" db="EMBL/GenBank/DDBJ databases">
        <authorList>
            <person name="Han B."/>
            <person name="Lu T."/>
            <person name="Zhao Q."/>
            <person name="Huang X."/>
            <person name="Zhao Y."/>
        </authorList>
    </citation>
    <scope>NUCLEOTIDE SEQUENCE</scope>
</reference>
<gene>
    <name evidence="8" type="ORF">NCGR_LOCUS35346</name>
</gene>
<feature type="domain" description="GP-PDE" evidence="7">
    <location>
        <begin position="150"/>
        <end position="450"/>
    </location>
</feature>
<dbReference type="SUPFAM" id="SSF111038">
    <property type="entry name" value="YjbQ-like"/>
    <property type="match status" value="1"/>
</dbReference>
<dbReference type="GO" id="GO:0006629">
    <property type="term" value="P:lipid metabolic process"/>
    <property type="evidence" value="ECO:0007669"/>
    <property type="project" value="InterPro"/>
</dbReference>
<dbReference type="OrthoDB" id="1058301at2759"/>
<dbReference type="PANTHER" id="PTHR43620:SF44">
    <property type="entry name" value="GLYCEROPHOSPHODIESTER PHOSPHODIESTERASE GDPDL6-RELATED"/>
    <property type="match status" value="1"/>
</dbReference>
<evidence type="ECO:0000256" key="1">
    <source>
        <dbReference type="ARBA" id="ARBA00012247"/>
    </source>
</evidence>
<dbReference type="InterPro" id="IPR030395">
    <property type="entry name" value="GP_PDE_dom"/>
</dbReference>
<dbReference type="InterPro" id="IPR035917">
    <property type="entry name" value="YjbQ-like_sf"/>
</dbReference>
<dbReference type="Gene3D" id="2.60.120.460">
    <property type="entry name" value="YjbQ-like"/>
    <property type="match status" value="1"/>
</dbReference>
<evidence type="ECO:0000256" key="3">
    <source>
        <dbReference type="ARBA" id="ARBA00022798"/>
    </source>
</evidence>
<accession>A0A811Q353</accession>
<evidence type="ECO:0000259" key="7">
    <source>
        <dbReference type="PROSITE" id="PS51704"/>
    </source>
</evidence>
<dbReference type="EC" id="3.1.4.46" evidence="1"/>
<dbReference type="CDD" id="cd08604">
    <property type="entry name" value="GDPD_SHV3_repeat_2"/>
    <property type="match status" value="1"/>
</dbReference>
<keyword evidence="9" id="KW-1185">Reference proteome</keyword>
<dbReference type="GO" id="GO:0008889">
    <property type="term" value="F:glycerophosphodiester phosphodiesterase activity"/>
    <property type="evidence" value="ECO:0007669"/>
    <property type="project" value="UniProtKB-EC"/>
</dbReference>
<name>A0A811Q353_9POAL</name>
<dbReference type="EMBL" id="CAJGYO010000008">
    <property type="protein sequence ID" value="CAD6251605.1"/>
    <property type="molecule type" value="Genomic_DNA"/>
</dbReference>
<dbReference type="NCBIfam" id="TIGR00149">
    <property type="entry name" value="TIGR00149_YjbQ"/>
    <property type="match status" value="1"/>
</dbReference>
<proteinExistence type="predicted"/>
<dbReference type="GO" id="GO:0006071">
    <property type="term" value="P:glycerol metabolic process"/>
    <property type="evidence" value="ECO:0007669"/>
    <property type="project" value="UniProtKB-KW"/>
</dbReference>
<dbReference type="FunFam" id="3.20.20.190:FF:000013">
    <property type="entry name" value="Glycerophosphodiester phosphodiesterase GDPDL3"/>
    <property type="match status" value="1"/>
</dbReference>
<dbReference type="Pfam" id="PF01894">
    <property type="entry name" value="YjbQ"/>
    <property type="match status" value="1"/>
</dbReference>
<feature type="domain" description="GP-PDE" evidence="7">
    <location>
        <begin position="469"/>
        <end position="767"/>
    </location>
</feature>
<keyword evidence="2" id="KW-0732">Signal</keyword>
<evidence type="ECO:0000256" key="6">
    <source>
        <dbReference type="ARBA" id="ARBA00047512"/>
    </source>
</evidence>
<dbReference type="Gene3D" id="3.20.20.190">
    <property type="entry name" value="Phosphatidylinositol (PI) phosphodiesterase"/>
    <property type="match status" value="2"/>
</dbReference>
<dbReference type="PROSITE" id="PS51704">
    <property type="entry name" value="GP_PDE"/>
    <property type="match status" value="2"/>
</dbReference>
<dbReference type="SUPFAM" id="SSF51695">
    <property type="entry name" value="PLC-like phosphodiesterases"/>
    <property type="match status" value="2"/>
</dbReference>
<comment type="catalytic activity">
    <reaction evidence="6">
        <text>a sn-glycero-3-phosphodiester + H2O = an alcohol + sn-glycerol 3-phosphate + H(+)</text>
        <dbReference type="Rhea" id="RHEA:12969"/>
        <dbReference type="ChEBI" id="CHEBI:15377"/>
        <dbReference type="ChEBI" id="CHEBI:15378"/>
        <dbReference type="ChEBI" id="CHEBI:30879"/>
        <dbReference type="ChEBI" id="CHEBI:57597"/>
        <dbReference type="ChEBI" id="CHEBI:83408"/>
        <dbReference type="EC" id="3.1.4.46"/>
    </reaction>
</comment>
<evidence type="ECO:0000256" key="2">
    <source>
        <dbReference type="ARBA" id="ARBA00022729"/>
    </source>
</evidence>
<dbReference type="Pfam" id="PF03009">
    <property type="entry name" value="GDPD"/>
    <property type="match status" value="1"/>
</dbReference>
<dbReference type="CDD" id="cd08603">
    <property type="entry name" value="GDPD_SHV3_repeat_1"/>
    <property type="match status" value="1"/>
</dbReference>
<comment type="caution">
    <text evidence="8">The sequence shown here is derived from an EMBL/GenBank/DDBJ whole genome shotgun (WGS) entry which is preliminary data.</text>
</comment>
<evidence type="ECO:0000256" key="4">
    <source>
        <dbReference type="ARBA" id="ARBA00022801"/>
    </source>
</evidence>
<organism evidence="8 9">
    <name type="scientific">Miscanthus lutarioriparius</name>
    <dbReference type="NCBI Taxonomy" id="422564"/>
    <lineage>
        <taxon>Eukaryota</taxon>
        <taxon>Viridiplantae</taxon>
        <taxon>Streptophyta</taxon>
        <taxon>Embryophyta</taxon>
        <taxon>Tracheophyta</taxon>
        <taxon>Spermatophyta</taxon>
        <taxon>Magnoliopsida</taxon>
        <taxon>Liliopsida</taxon>
        <taxon>Poales</taxon>
        <taxon>Poaceae</taxon>
        <taxon>PACMAD clade</taxon>
        <taxon>Panicoideae</taxon>
        <taxon>Andropogonodae</taxon>
        <taxon>Andropogoneae</taxon>
        <taxon>Saccharinae</taxon>
        <taxon>Miscanthus</taxon>
    </lineage>
</organism>
<evidence type="ECO:0000313" key="8">
    <source>
        <dbReference type="EMBL" id="CAD6251605.1"/>
    </source>
</evidence>
<dbReference type="Proteomes" id="UP000604825">
    <property type="component" value="Unassembled WGS sequence"/>
</dbReference>
<keyword evidence="4" id="KW-0378">Hydrolase</keyword>
<dbReference type="InterPro" id="IPR001602">
    <property type="entry name" value="UPF0047_YjbQ-like"/>
</dbReference>
<keyword evidence="5" id="KW-0325">Glycoprotein</keyword>